<evidence type="ECO:0000313" key="2">
    <source>
        <dbReference type="Proteomes" id="UP001064489"/>
    </source>
</evidence>
<name>A0AAD5J763_ACENE</name>
<dbReference type="PROSITE" id="PS51257">
    <property type="entry name" value="PROKAR_LIPOPROTEIN"/>
    <property type="match status" value="1"/>
</dbReference>
<accession>A0AAD5J763</accession>
<reference evidence="1" key="1">
    <citation type="journal article" date="2022" name="Plant J.">
        <title>Strategies of tolerance reflected in two North American maple genomes.</title>
        <authorList>
            <person name="McEvoy S.L."/>
            <person name="Sezen U.U."/>
            <person name="Trouern-Trend A."/>
            <person name="McMahon S.M."/>
            <person name="Schaberg P.G."/>
            <person name="Yang J."/>
            <person name="Wegrzyn J.L."/>
            <person name="Swenson N.G."/>
        </authorList>
    </citation>
    <scope>NUCLEOTIDE SEQUENCE</scope>
    <source>
        <strain evidence="1">91603</strain>
    </source>
</reference>
<evidence type="ECO:0000313" key="1">
    <source>
        <dbReference type="EMBL" id="KAI9186793.1"/>
    </source>
</evidence>
<comment type="caution">
    <text evidence="1">The sequence shown here is derived from an EMBL/GenBank/DDBJ whole genome shotgun (WGS) entry which is preliminary data.</text>
</comment>
<dbReference type="Proteomes" id="UP001064489">
    <property type="component" value="Chromosome 3"/>
</dbReference>
<dbReference type="EMBL" id="JAJSOW010000100">
    <property type="protein sequence ID" value="KAI9186793.1"/>
    <property type="molecule type" value="Genomic_DNA"/>
</dbReference>
<dbReference type="AlphaFoldDB" id="A0AAD5J763"/>
<gene>
    <name evidence="1" type="ORF">LWI28_020938</name>
</gene>
<reference evidence="1" key="2">
    <citation type="submission" date="2023-02" db="EMBL/GenBank/DDBJ databases">
        <authorList>
            <person name="Swenson N.G."/>
            <person name="Wegrzyn J.L."/>
            <person name="Mcevoy S.L."/>
        </authorList>
    </citation>
    <scope>NUCLEOTIDE SEQUENCE</scope>
    <source>
        <strain evidence="1">91603</strain>
        <tissue evidence="1">Leaf</tissue>
    </source>
</reference>
<sequence length="66" mass="7158">MGSSEEKVVAVIMVNGPIKDNNANLIPLTLVVSCVDTAGAILKELHCRMASVLYILKILFLWNSLS</sequence>
<protein>
    <submittedName>
        <fullName evidence="1">Uncharacterized protein</fullName>
    </submittedName>
</protein>
<keyword evidence="2" id="KW-1185">Reference proteome</keyword>
<organism evidence="1 2">
    <name type="scientific">Acer negundo</name>
    <name type="common">Box elder</name>
    <dbReference type="NCBI Taxonomy" id="4023"/>
    <lineage>
        <taxon>Eukaryota</taxon>
        <taxon>Viridiplantae</taxon>
        <taxon>Streptophyta</taxon>
        <taxon>Embryophyta</taxon>
        <taxon>Tracheophyta</taxon>
        <taxon>Spermatophyta</taxon>
        <taxon>Magnoliopsida</taxon>
        <taxon>eudicotyledons</taxon>
        <taxon>Gunneridae</taxon>
        <taxon>Pentapetalae</taxon>
        <taxon>rosids</taxon>
        <taxon>malvids</taxon>
        <taxon>Sapindales</taxon>
        <taxon>Sapindaceae</taxon>
        <taxon>Hippocastanoideae</taxon>
        <taxon>Acereae</taxon>
        <taxon>Acer</taxon>
    </lineage>
</organism>
<proteinExistence type="predicted"/>